<dbReference type="AlphaFoldDB" id="A0A7W3FJW8"/>
<keyword evidence="7 8" id="KW-0472">Membrane</keyword>
<organism evidence="10 11">
    <name type="scientific">Stenotrophomonas tumulicola</name>
    <dbReference type="NCBI Taxonomy" id="1685415"/>
    <lineage>
        <taxon>Bacteria</taxon>
        <taxon>Pseudomonadati</taxon>
        <taxon>Pseudomonadota</taxon>
        <taxon>Gammaproteobacteria</taxon>
        <taxon>Lysobacterales</taxon>
        <taxon>Lysobacteraceae</taxon>
        <taxon>Stenotrophomonas</taxon>
    </lineage>
</organism>
<dbReference type="GO" id="GO:0016763">
    <property type="term" value="F:pentosyltransferase activity"/>
    <property type="evidence" value="ECO:0007669"/>
    <property type="project" value="TreeGrafter"/>
</dbReference>
<feature type="transmembrane region" description="Helical" evidence="8">
    <location>
        <begin position="312"/>
        <end position="331"/>
    </location>
</feature>
<feature type="transmembrane region" description="Helical" evidence="8">
    <location>
        <begin position="20"/>
        <end position="39"/>
    </location>
</feature>
<protein>
    <submittedName>
        <fullName evidence="10">Glycosyltransferase family 39 protein</fullName>
    </submittedName>
</protein>
<evidence type="ECO:0000313" key="10">
    <source>
        <dbReference type="EMBL" id="MBA8680919.1"/>
    </source>
</evidence>
<evidence type="ECO:0000256" key="7">
    <source>
        <dbReference type="ARBA" id="ARBA00023136"/>
    </source>
</evidence>
<keyword evidence="4 10" id="KW-0808">Transferase</keyword>
<evidence type="ECO:0000313" key="11">
    <source>
        <dbReference type="Proteomes" id="UP000547058"/>
    </source>
</evidence>
<keyword evidence="6 8" id="KW-1133">Transmembrane helix</keyword>
<feature type="transmembrane region" description="Helical" evidence="8">
    <location>
        <begin position="434"/>
        <end position="455"/>
    </location>
</feature>
<dbReference type="PANTHER" id="PTHR33908">
    <property type="entry name" value="MANNOSYLTRANSFERASE YKCB-RELATED"/>
    <property type="match status" value="1"/>
</dbReference>
<keyword evidence="5 8" id="KW-0812">Transmembrane</keyword>
<feature type="transmembrane region" description="Helical" evidence="8">
    <location>
        <begin position="94"/>
        <end position="114"/>
    </location>
</feature>
<feature type="transmembrane region" description="Helical" evidence="8">
    <location>
        <begin position="365"/>
        <end position="386"/>
    </location>
</feature>
<feature type="transmembrane region" description="Helical" evidence="8">
    <location>
        <begin position="337"/>
        <end position="358"/>
    </location>
</feature>
<dbReference type="PANTHER" id="PTHR33908:SF3">
    <property type="entry name" value="UNDECAPRENYL PHOSPHATE-ALPHA-4-AMINO-4-DEOXY-L-ARABINOSE ARABINOSYL TRANSFERASE"/>
    <property type="match status" value="1"/>
</dbReference>
<feature type="domain" description="Glycosyltransferase RgtA/B/C/D-like" evidence="9">
    <location>
        <begin position="76"/>
        <end position="198"/>
    </location>
</feature>
<keyword evidence="2" id="KW-1003">Cell membrane</keyword>
<feature type="transmembrane region" description="Helical" evidence="8">
    <location>
        <begin position="222"/>
        <end position="245"/>
    </location>
</feature>
<dbReference type="RefSeq" id="WP_182338068.1">
    <property type="nucleotide sequence ID" value="NZ_JACGXS010000001.1"/>
</dbReference>
<evidence type="ECO:0000256" key="2">
    <source>
        <dbReference type="ARBA" id="ARBA00022475"/>
    </source>
</evidence>
<evidence type="ECO:0000256" key="3">
    <source>
        <dbReference type="ARBA" id="ARBA00022676"/>
    </source>
</evidence>
<reference evidence="10 11" key="1">
    <citation type="submission" date="2020-08" db="EMBL/GenBank/DDBJ databases">
        <title>Stenotrophomonas tumulicola JCM 30961.</title>
        <authorList>
            <person name="Deng Y."/>
        </authorList>
    </citation>
    <scope>NUCLEOTIDE SEQUENCE [LARGE SCALE GENOMIC DNA]</scope>
    <source>
        <strain evidence="10 11">JCM 30961</strain>
    </source>
</reference>
<keyword evidence="11" id="KW-1185">Reference proteome</keyword>
<sequence>MAIPTLPPSAAARRVGPRHLPTVALVLLIVLSLAAGIGLRSPSPPDEPRFVLAARTMVETGQWLLPHRGIEIYAEKPPVFMWLQAVAHGVVNDWNLAFLLPSLLAALLTLWMTYRMGCLLWNRRMGRHAALALFATLQFGLMAKRAQIDMVLVAMTTAAMWGLLRHLLRGPDRLALFGAAAIAALGTITKGVGFLPLLVLLPWGLLRGYGKLAPVPGSKAQWLLLPAGFVAGLAVWLLPLGVAYWRPHAPELDAYVREILFRQTATRYVGAWHHIKPAWYYAQVILTLWLPGCLLLPRLVPAWWRRVSRGDARYVLLIGWVLLTLLFFSASPGKREVYILPALPIVCLAAAPLLPGLLRQRFARIVLFAFPVVIGVAALVLAAAMLLQAPWMAPRLAGRDLDAASIHALACWVMVLGVVLMGLVAWLRLRRPGTLAVLTMGCIWAIYGLGIMPALDPSASARQLMQRVDQAIGPGGELGLVDWREQNYLQALRPPIDFGFKQPWDVQWHRARAWVAAAPSRRWILVTDKALGNCVDRTQAIPMGQANRNAWVLVPASALLSGCKEQISWTENDDG</sequence>
<proteinExistence type="predicted"/>
<dbReference type="GO" id="GO:0010041">
    <property type="term" value="P:response to iron(III) ion"/>
    <property type="evidence" value="ECO:0007669"/>
    <property type="project" value="TreeGrafter"/>
</dbReference>
<comment type="caution">
    <text evidence="10">The sequence shown here is derived from an EMBL/GenBank/DDBJ whole genome shotgun (WGS) entry which is preliminary data.</text>
</comment>
<evidence type="ECO:0000256" key="4">
    <source>
        <dbReference type="ARBA" id="ARBA00022679"/>
    </source>
</evidence>
<name>A0A7W3FJW8_9GAMM</name>
<gene>
    <name evidence="10" type="ORF">H4O11_03765</name>
</gene>
<feature type="transmembrane region" description="Helical" evidence="8">
    <location>
        <begin position="150"/>
        <end position="168"/>
    </location>
</feature>
<evidence type="ECO:0000259" key="9">
    <source>
        <dbReference type="Pfam" id="PF13231"/>
    </source>
</evidence>
<dbReference type="InterPro" id="IPR050297">
    <property type="entry name" value="LipidA_mod_glycosyltrf_83"/>
</dbReference>
<feature type="transmembrane region" description="Helical" evidence="8">
    <location>
        <begin position="406"/>
        <end position="427"/>
    </location>
</feature>
<dbReference type="GO" id="GO:0005886">
    <property type="term" value="C:plasma membrane"/>
    <property type="evidence" value="ECO:0007669"/>
    <property type="project" value="UniProtKB-SubCell"/>
</dbReference>
<dbReference type="Proteomes" id="UP000547058">
    <property type="component" value="Unassembled WGS sequence"/>
</dbReference>
<keyword evidence="3" id="KW-0328">Glycosyltransferase</keyword>
<feature type="transmembrane region" description="Helical" evidence="8">
    <location>
        <begin position="174"/>
        <end position="201"/>
    </location>
</feature>
<accession>A0A7W3FJW8</accession>
<comment type="subcellular location">
    <subcellularLocation>
        <location evidence="1">Cell membrane</location>
        <topology evidence="1">Multi-pass membrane protein</topology>
    </subcellularLocation>
</comment>
<evidence type="ECO:0000256" key="6">
    <source>
        <dbReference type="ARBA" id="ARBA00022989"/>
    </source>
</evidence>
<feature type="transmembrane region" description="Helical" evidence="8">
    <location>
        <begin position="278"/>
        <end position="300"/>
    </location>
</feature>
<evidence type="ECO:0000256" key="8">
    <source>
        <dbReference type="SAM" id="Phobius"/>
    </source>
</evidence>
<dbReference type="GO" id="GO:0009103">
    <property type="term" value="P:lipopolysaccharide biosynthetic process"/>
    <property type="evidence" value="ECO:0007669"/>
    <property type="project" value="TreeGrafter"/>
</dbReference>
<dbReference type="Pfam" id="PF13231">
    <property type="entry name" value="PMT_2"/>
    <property type="match status" value="1"/>
</dbReference>
<dbReference type="EMBL" id="JACGXS010000001">
    <property type="protein sequence ID" value="MBA8680919.1"/>
    <property type="molecule type" value="Genomic_DNA"/>
</dbReference>
<evidence type="ECO:0000256" key="5">
    <source>
        <dbReference type="ARBA" id="ARBA00022692"/>
    </source>
</evidence>
<evidence type="ECO:0000256" key="1">
    <source>
        <dbReference type="ARBA" id="ARBA00004651"/>
    </source>
</evidence>
<dbReference type="InterPro" id="IPR038731">
    <property type="entry name" value="RgtA/B/C-like"/>
</dbReference>